<dbReference type="PROSITE" id="PS01230">
    <property type="entry name" value="TRMA_1"/>
    <property type="match status" value="1"/>
</dbReference>
<proteinExistence type="inferred from homology"/>
<dbReference type="SUPFAM" id="SSF53335">
    <property type="entry name" value="S-adenosyl-L-methionine-dependent methyltransferases"/>
    <property type="match status" value="1"/>
</dbReference>
<dbReference type="PANTHER" id="PTHR11061:SF30">
    <property type="entry name" value="TRNA (URACIL(54)-C(5))-METHYLTRANSFERASE"/>
    <property type="match status" value="1"/>
</dbReference>
<evidence type="ECO:0000256" key="2">
    <source>
        <dbReference type="ARBA" id="ARBA00022679"/>
    </source>
</evidence>
<dbReference type="Gene3D" id="2.40.50.1070">
    <property type="match status" value="1"/>
</dbReference>
<keyword evidence="7" id="KW-1185">Reference proteome</keyword>
<dbReference type="EC" id="2.1.1.190" evidence="6"/>
<organism evidence="6 7">
    <name type="scientific">Hominenteromicrobium mulieris</name>
    <dbReference type="NCBI Taxonomy" id="2885357"/>
    <lineage>
        <taxon>Bacteria</taxon>
        <taxon>Bacillati</taxon>
        <taxon>Bacillota</taxon>
        <taxon>Clostridia</taxon>
        <taxon>Eubacteriales</taxon>
        <taxon>Oscillospiraceae</taxon>
        <taxon>Hominenteromicrobium</taxon>
    </lineage>
</organism>
<dbReference type="PROSITE" id="PS51687">
    <property type="entry name" value="SAM_MT_RNA_M5U"/>
    <property type="match status" value="1"/>
</dbReference>
<protein>
    <submittedName>
        <fullName evidence="6">23S rRNA (Uracil(1939)-C(5))-methyltransferase RlmD</fullName>
        <ecNumber evidence="6">2.1.1.190</ecNumber>
    </submittedName>
</protein>
<keyword evidence="2 4" id="KW-0808">Transferase</keyword>
<dbReference type="GO" id="GO:0070475">
    <property type="term" value="P:rRNA base methylation"/>
    <property type="evidence" value="ECO:0007669"/>
    <property type="project" value="TreeGrafter"/>
</dbReference>
<dbReference type="GO" id="GO:0070041">
    <property type="term" value="F:rRNA (uridine-C5-)-methyltransferase activity"/>
    <property type="evidence" value="ECO:0007669"/>
    <property type="project" value="TreeGrafter"/>
</dbReference>
<accession>A0AAE3ANP9</accession>
<dbReference type="AlphaFoldDB" id="A0AAE3ANP9"/>
<feature type="binding site" evidence="4">
    <location>
        <position position="217"/>
    </location>
    <ligand>
        <name>S-adenosyl-L-methionine</name>
        <dbReference type="ChEBI" id="CHEBI:59789"/>
    </ligand>
</feature>
<evidence type="ECO:0000256" key="4">
    <source>
        <dbReference type="PROSITE-ProRule" id="PRU01024"/>
    </source>
</evidence>
<evidence type="ECO:0000256" key="1">
    <source>
        <dbReference type="ARBA" id="ARBA00022603"/>
    </source>
</evidence>
<dbReference type="InterPro" id="IPR029063">
    <property type="entry name" value="SAM-dependent_MTases_sf"/>
</dbReference>
<dbReference type="Gene3D" id="3.40.50.150">
    <property type="entry name" value="Vaccinia Virus protein VP39"/>
    <property type="match status" value="1"/>
</dbReference>
<dbReference type="InterPro" id="IPR010280">
    <property type="entry name" value="U5_MeTrfase_fam"/>
</dbReference>
<dbReference type="FunFam" id="2.40.50.1070:FF:000003">
    <property type="entry name" value="23S rRNA (Uracil-5-)-methyltransferase RumA"/>
    <property type="match status" value="1"/>
</dbReference>
<dbReference type="PROSITE" id="PS01231">
    <property type="entry name" value="TRMA_2"/>
    <property type="match status" value="1"/>
</dbReference>
<dbReference type="CDD" id="cd02440">
    <property type="entry name" value="AdoMet_MTases"/>
    <property type="match status" value="1"/>
</dbReference>
<dbReference type="FunFam" id="3.40.50.150:FF:000009">
    <property type="entry name" value="23S rRNA (Uracil(1939)-C(5))-methyltransferase RlmD"/>
    <property type="match status" value="1"/>
</dbReference>
<dbReference type="InterPro" id="IPR030391">
    <property type="entry name" value="MeTrfase_TrmA_CS"/>
</dbReference>
<keyword evidence="3 4" id="KW-0949">S-adenosyl-L-methionine</keyword>
<feature type="active site" description="Nucleophile" evidence="4">
    <location>
        <position position="342"/>
    </location>
</feature>
<feature type="binding site" evidence="4">
    <location>
        <position position="267"/>
    </location>
    <ligand>
        <name>S-adenosyl-L-methionine</name>
        <dbReference type="ChEBI" id="CHEBI:59789"/>
    </ligand>
</feature>
<feature type="active site" evidence="5">
    <location>
        <position position="342"/>
    </location>
</feature>
<dbReference type="EMBL" id="JAJEQC010000013">
    <property type="protein sequence ID" value="MCC2137691.1"/>
    <property type="molecule type" value="Genomic_DNA"/>
</dbReference>
<dbReference type="Proteomes" id="UP001199424">
    <property type="component" value="Unassembled WGS sequence"/>
</dbReference>
<feature type="binding site" evidence="4">
    <location>
        <position position="246"/>
    </location>
    <ligand>
        <name>S-adenosyl-L-methionine</name>
        <dbReference type="ChEBI" id="CHEBI:59789"/>
    </ligand>
</feature>
<dbReference type="InterPro" id="IPR030390">
    <property type="entry name" value="MeTrfase_TrmA_AS"/>
</dbReference>
<dbReference type="PANTHER" id="PTHR11061">
    <property type="entry name" value="RNA M5U METHYLTRANSFERASE"/>
    <property type="match status" value="1"/>
</dbReference>
<sequence length="386" mass="43475">MESTQNKTRCPHSKKCGGCQLQNLDYKEQLAHKERTCIRLLGKFCRVEPIIGMENPYHYRNKVQAAFGTTRAGRIISGIYQSSTHNIVAVDSCMTEDEIADRIIVDIRRLLRNFKMTTYNEVTGRGFLRHVLVKRGFQTGEVMVVLVTGTPIFPARNNFTRALLKLHPEITTIIQNVNDRYTSMLLGQNEKTLYGPGYITDILCGLRFRISAKSFYQINPVQTEVLYGKAMEFAELTGKETVIDAYCGIGTIGMVAAKKAGQVLGVEVNRDAVRDARENAKLNRVKNIRFVCADAGNFMVDMANAGEHCDVLFMDPPRTGSDTAFLSCALTLAPRRIVYVSCNPETLARDLNFLTKRGYRAEKIQPVDMFPHTDHVECVVRLDKMN</sequence>
<evidence type="ECO:0000256" key="5">
    <source>
        <dbReference type="PROSITE-ProRule" id="PRU10015"/>
    </source>
</evidence>
<name>A0AAE3ANP9_9FIRM</name>
<evidence type="ECO:0000256" key="3">
    <source>
        <dbReference type="ARBA" id="ARBA00022691"/>
    </source>
</evidence>
<dbReference type="RefSeq" id="WP_308449852.1">
    <property type="nucleotide sequence ID" value="NZ_JAJEQC010000013.1"/>
</dbReference>
<reference evidence="6" key="1">
    <citation type="submission" date="2021-10" db="EMBL/GenBank/DDBJ databases">
        <title>Anaerobic single-cell dispensing facilitates the cultivation of human gut bacteria.</title>
        <authorList>
            <person name="Afrizal A."/>
        </authorList>
    </citation>
    <scope>NUCLEOTIDE SEQUENCE</scope>
    <source>
        <strain evidence="6">CLA-AA-H250</strain>
    </source>
</reference>
<dbReference type="NCBIfam" id="TIGR00479">
    <property type="entry name" value="rumA"/>
    <property type="match status" value="1"/>
</dbReference>
<dbReference type="Pfam" id="PF05958">
    <property type="entry name" value="tRNA_U5-meth_tr"/>
    <property type="match status" value="1"/>
</dbReference>
<keyword evidence="1 4" id="KW-0489">Methyltransferase</keyword>
<evidence type="ECO:0000313" key="6">
    <source>
        <dbReference type="EMBL" id="MCC2137691.1"/>
    </source>
</evidence>
<comment type="caution">
    <text evidence="6">The sequence shown here is derived from an EMBL/GenBank/DDBJ whole genome shotgun (WGS) entry which is preliminary data.</text>
</comment>
<comment type="similarity">
    <text evidence="4">Belongs to the class I-like SAM-binding methyltransferase superfamily. RNA M5U methyltransferase family.</text>
</comment>
<feature type="binding site" evidence="4">
    <location>
        <position position="315"/>
    </location>
    <ligand>
        <name>S-adenosyl-L-methionine</name>
        <dbReference type="ChEBI" id="CHEBI:59789"/>
    </ligand>
</feature>
<gene>
    <name evidence="6" type="primary">rlmD</name>
    <name evidence="6" type="ORF">LKD31_11815</name>
</gene>
<evidence type="ECO:0000313" key="7">
    <source>
        <dbReference type="Proteomes" id="UP001199424"/>
    </source>
</evidence>